<reference evidence="4" key="1">
    <citation type="submission" date="2022-12" db="EMBL/GenBank/DDBJ databases">
        <title>Draft genome assemblies for two species of Escallonia (Escalloniales).</title>
        <authorList>
            <person name="Chanderbali A."/>
            <person name="Dervinis C."/>
            <person name="Anghel I."/>
            <person name="Soltis D."/>
            <person name="Soltis P."/>
            <person name="Zapata F."/>
        </authorList>
    </citation>
    <scope>NUCLEOTIDE SEQUENCE</scope>
    <source>
        <strain evidence="4">UCBG64.0493</strain>
        <tissue evidence="4">Leaf</tissue>
    </source>
</reference>
<dbReference type="Pfam" id="PF01648">
    <property type="entry name" value="ACPS"/>
    <property type="match status" value="1"/>
</dbReference>
<keyword evidence="2" id="KW-0808">Transferase</keyword>
<dbReference type="SUPFAM" id="SSF56214">
    <property type="entry name" value="4'-phosphopantetheinyl transferase"/>
    <property type="match status" value="3"/>
</dbReference>
<name>A0AA89BBJ6_9ASTE</name>
<dbReference type="PANTHER" id="PTHR12215">
    <property type="entry name" value="PHOSPHOPANTETHEINE TRANSFERASE"/>
    <property type="match status" value="1"/>
</dbReference>
<dbReference type="FunFam" id="3.90.470.20:FF:000010">
    <property type="entry name" value="L-aminoadipate-semialdehyde dehydrogenase-phosphopantetheinyl transferase"/>
    <property type="match status" value="1"/>
</dbReference>
<dbReference type="InterPro" id="IPR037143">
    <property type="entry name" value="4-PPantetheinyl_Trfase_dom_sf"/>
</dbReference>
<feature type="domain" description="4'-phosphopantetheinyl transferase" evidence="3">
    <location>
        <begin position="121"/>
        <end position="173"/>
    </location>
</feature>
<gene>
    <name evidence="4" type="ORF">RJ639_035068</name>
</gene>
<dbReference type="InterPro" id="IPR050559">
    <property type="entry name" value="P-Pant_transferase_sf"/>
</dbReference>
<dbReference type="InterPro" id="IPR008278">
    <property type="entry name" value="4-PPantetheinyl_Trfase_dom"/>
</dbReference>
<evidence type="ECO:0000313" key="4">
    <source>
        <dbReference type="EMBL" id="KAK3031037.1"/>
    </source>
</evidence>
<dbReference type="Proteomes" id="UP001188597">
    <property type="component" value="Unassembled WGS sequence"/>
</dbReference>
<dbReference type="GO" id="GO:0005829">
    <property type="term" value="C:cytosol"/>
    <property type="evidence" value="ECO:0007669"/>
    <property type="project" value="TreeGrafter"/>
</dbReference>
<dbReference type="AlphaFoldDB" id="A0AA89BBJ6"/>
<keyword evidence="5" id="KW-1185">Reference proteome</keyword>
<evidence type="ECO:0000256" key="2">
    <source>
        <dbReference type="ARBA" id="ARBA00022679"/>
    </source>
</evidence>
<dbReference type="Gene3D" id="3.90.470.20">
    <property type="entry name" value="4'-phosphopantetheinyl transferase domain"/>
    <property type="match status" value="2"/>
</dbReference>
<dbReference type="GO" id="GO:0019878">
    <property type="term" value="P:lysine biosynthetic process via aminoadipic acid"/>
    <property type="evidence" value="ECO:0007669"/>
    <property type="project" value="TreeGrafter"/>
</dbReference>
<protein>
    <recommendedName>
        <fullName evidence="1">holo-[acyl-carrier-protein] synthase</fullName>
        <ecNumber evidence="1">2.7.8.7</ecNumber>
    </recommendedName>
</protein>
<dbReference type="GO" id="GO:0000287">
    <property type="term" value="F:magnesium ion binding"/>
    <property type="evidence" value="ECO:0007669"/>
    <property type="project" value="InterPro"/>
</dbReference>
<comment type="caution">
    <text evidence="4">The sequence shown here is derived from an EMBL/GenBank/DDBJ whole genome shotgun (WGS) entry which is preliminary data.</text>
</comment>
<evidence type="ECO:0000256" key="1">
    <source>
        <dbReference type="ARBA" id="ARBA00013172"/>
    </source>
</evidence>
<dbReference type="GO" id="GO:0008897">
    <property type="term" value="F:holo-[acyl-carrier-protein] synthase activity"/>
    <property type="evidence" value="ECO:0007669"/>
    <property type="project" value="UniProtKB-EC"/>
</dbReference>
<organism evidence="4 5">
    <name type="scientific">Escallonia herrerae</name>
    <dbReference type="NCBI Taxonomy" id="1293975"/>
    <lineage>
        <taxon>Eukaryota</taxon>
        <taxon>Viridiplantae</taxon>
        <taxon>Streptophyta</taxon>
        <taxon>Embryophyta</taxon>
        <taxon>Tracheophyta</taxon>
        <taxon>Spermatophyta</taxon>
        <taxon>Magnoliopsida</taxon>
        <taxon>eudicotyledons</taxon>
        <taxon>Gunneridae</taxon>
        <taxon>Pentapetalae</taxon>
        <taxon>asterids</taxon>
        <taxon>campanulids</taxon>
        <taxon>Escalloniales</taxon>
        <taxon>Escalloniaceae</taxon>
        <taxon>Escallonia</taxon>
    </lineage>
</organism>
<evidence type="ECO:0000313" key="5">
    <source>
        <dbReference type="Proteomes" id="UP001188597"/>
    </source>
</evidence>
<dbReference type="EMBL" id="JAVXUP010000319">
    <property type="protein sequence ID" value="KAK3031037.1"/>
    <property type="molecule type" value="Genomic_DNA"/>
</dbReference>
<dbReference type="EC" id="2.7.8.7" evidence="1"/>
<proteinExistence type="predicted"/>
<sequence>MFLMLRETHFWYVLPDEVKSEALLSKYRELLPQCEVKKVDSMRGDELRKGALLARALVRTTTARYQINTPVSPKSLEFRTNIHGKPEVRWHHSDDWLPPPLHFNISHTSSLVACGVTMDSPIGIDVEEKQRAIKNNVLSFARRYFSRHEVELLSSILDPEVQRQEFLKLWTLKLFKFCSALVTLEVEMTIIAKQLPFFSRFSYELSHRENRKFEVREISYGYSELNVRLFKEAYVKALGRGFSASPFNTFTIRFGPAKEGSFHLSGNSNSEESEILFESLDTSTHDTSTWQFALLELAGSHYASICRRKDIAPEGKASVPMKLKVWKTIPLVEDEIVSGTDSAVIIGGLS</sequence>
<accession>A0AA89BBJ6</accession>
<evidence type="ECO:0000259" key="3">
    <source>
        <dbReference type="Pfam" id="PF01648"/>
    </source>
</evidence>
<dbReference type="PANTHER" id="PTHR12215:SF15">
    <property type="entry name" value="4'-PHOSPHOPANTETHEINYL TRANSFERASE SUPERFAMILY-RELATED"/>
    <property type="match status" value="1"/>
</dbReference>